<name>A0AAN7PEP9_9COLE</name>
<proteinExistence type="predicted"/>
<dbReference type="Proteomes" id="UP001353858">
    <property type="component" value="Unassembled WGS sequence"/>
</dbReference>
<dbReference type="AlphaFoldDB" id="A0AAN7PEP9"/>
<gene>
    <name evidence="1" type="ORF">RN001_008067</name>
</gene>
<evidence type="ECO:0000313" key="2">
    <source>
        <dbReference type="Proteomes" id="UP001353858"/>
    </source>
</evidence>
<organism evidence="1 2">
    <name type="scientific">Aquatica leii</name>
    <dbReference type="NCBI Taxonomy" id="1421715"/>
    <lineage>
        <taxon>Eukaryota</taxon>
        <taxon>Metazoa</taxon>
        <taxon>Ecdysozoa</taxon>
        <taxon>Arthropoda</taxon>
        <taxon>Hexapoda</taxon>
        <taxon>Insecta</taxon>
        <taxon>Pterygota</taxon>
        <taxon>Neoptera</taxon>
        <taxon>Endopterygota</taxon>
        <taxon>Coleoptera</taxon>
        <taxon>Polyphaga</taxon>
        <taxon>Elateriformia</taxon>
        <taxon>Elateroidea</taxon>
        <taxon>Lampyridae</taxon>
        <taxon>Luciolinae</taxon>
        <taxon>Aquatica</taxon>
    </lineage>
</organism>
<protein>
    <submittedName>
        <fullName evidence="1">Uncharacterized protein</fullName>
    </submittedName>
</protein>
<reference evidence="2" key="1">
    <citation type="submission" date="2023-01" db="EMBL/GenBank/DDBJ databases">
        <title>Key to firefly adult light organ development and bioluminescence: homeobox transcription factors regulate luciferase expression and transportation to peroxisome.</title>
        <authorList>
            <person name="Fu X."/>
        </authorList>
    </citation>
    <scope>NUCLEOTIDE SEQUENCE [LARGE SCALE GENOMIC DNA]</scope>
</reference>
<accession>A0AAN7PEP9</accession>
<keyword evidence="2" id="KW-1185">Reference proteome</keyword>
<evidence type="ECO:0000313" key="1">
    <source>
        <dbReference type="EMBL" id="KAK4879921.1"/>
    </source>
</evidence>
<dbReference type="EMBL" id="JARPUR010000003">
    <property type="protein sequence ID" value="KAK4879921.1"/>
    <property type="molecule type" value="Genomic_DNA"/>
</dbReference>
<comment type="caution">
    <text evidence="1">The sequence shown here is derived from an EMBL/GenBank/DDBJ whole genome shotgun (WGS) entry which is preliminary data.</text>
</comment>
<sequence length="173" mass="19806">MAPVQPTRKPKRKLRIQPWTPRWWSRGREDRPQVFLTRAPPPNVPTPPVAEDHIKLTAEMEELFGPSPAVSRARTPTYQVEELSPIRNMPVGLESPSLQTMKEIEILRPPLDRTAPFFISIPWHRIFGADEKKPPPTIQVPESTVERPHEVVRVVQQRFLGDEFLETDLGGEG</sequence>